<protein>
    <submittedName>
        <fullName evidence="11">ABC transporter ATP-binding protein</fullName>
    </submittedName>
</protein>
<dbReference type="NCBIfam" id="NF007739">
    <property type="entry name" value="PRK10419.1"/>
    <property type="match status" value="2"/>
</dbReference>
<dbReference type="NCBIfam" id="NF008453">
    <property type="entry name" value="PRK11308.1"/>
    <property type="match status" value="2"/>
</dbReference>
<keyword evidence="8" id="KW-1278">Translocase</keyword>
<dbReference type="RefSeq" id="WP_377046772.1">
    <property type="nucleotide sequence ID" value="NZ_JBHLUN010000036.1"/>
</dbReference>
<reference evidence="11 12" key="1">
    <citation type="submission" date="2024-09" db="EMBL/GenBank/DDBJ databases">
        <authorList>
            <person name="Sun Q."/>
            <person name="Mori K."/>
        </authorList>
    </citation>
    <scope>NUCLEOTIDE SEQUENCE [LARGE SCALE GENOMIC DNA]</scope>
    <source>
        <strain evidence="11 12">TBRC 5777</strain>
    </source>
</reference>
<dbReference type="InterPro" id="IPR017871">
    <property type="entry name" value="ABC_transporter-like_CS"/>
</dbReference>
<dbReference type="PANTHER" id="PTHR43297">
    <property type="entry name" value="OLIGOPEPTIDE TRANSPORT ATP-BINDING PROTEIN APPD"/>
    <property type="match status" value="1"/>
</dbReference>
<dbReference type="PANTHER" id="PTHR43297:SF14">
    <property type="entry name" value="ATPASE AAA-TYPE CORE DOMAIN-CONTAINING PROTEIN"/>
    <property type="match status" value="1"/>
</dbReference>
<organism evidence="11 12">
    <name type="scientific">Roseomonas elaeocarpi</name>
    <dbReference type="NCBI Taxonomy" id="907779"/>
    <lineage>
        <taxon>Bacteria</taxon>
        <taxon>Pseudomonadati</taxon>
        <taxon>Pseudomonadota</taxon>
        <taxon>Alphaproteobacteria</taxon>
        <taxon>Acetobacterales</taxon>
        <taxon>Roseomonadaceae</taxon>
        <taxon>Roseomonas</taxon>
    </lineage>
</organism>
<keyword evidence="12" id="KW-1185">Reference proteome</keyword>
<dbReference type="EMBL" id="JBHLUN010000036">
    <property type="protein sequence ID" value="MFC0411020.1"/>
    <property type="molecule type" value="Genomic_DNA"/>
</dbReference>
<keyword evidence="5" id="KW-0997">Cell inner membrane</keyword>
<keyword evidence="6" id="KW-0547">Nucleotide-binding</keyword>
<name>A0ABV6JZX7_9PROT</name>
<feature type="domain" description="ABC transporter" evidence="10">
    <location>
        <begin position="20"/>
        <end position="277"/>
    </location>
</feature>
<dbReference type="PROSITE" id="PS50893">
    <property type="entry name" value="ABC_TRANSPORTER_2"/>
    <property type="match status" value="2"/>
</dbReference>
<proteinExistence type="inferred from homology"/>
<keyword evidence="3" id="KW-0813">Transport</keyword>
<evidence type="ECO:0000256" key="3">
    <source>
        <dbReference type="ARBA" id="ARBA00022448"/>
    </source>
</evidence>
<evidence type="ECO:0000313" key="12">
    <source>
        <dbReference type="Proteomes" id="UP001589865"/>
    </source>
</evidence>
<dbReference type="Gene3D" id="3.40.50.300">
    <property type="entry name" value="P-loop containing nucleotide triphosphate hydrolases"/>
    <property type="match status" value="2"/>
</dbReference>
<dbReference type="SUPFAM" id="SSF52540">
    <property type="entry name" value="P-loop containing nucleoside triphosphate hydrolases"/>
    <property type="match status" value="2"/>
</dbReference>
<evidence type="ECO:0000256" key="9">
    <source>
        <dbReference type="ARBA" id="ARBA00023136"/>
    </source>
</evidence>
<evidence type="ECO:0000256" key="5">
    <source>
        <dbReference type="ARBA" id="ARBA00022519"/>
    </source>
</evidence>
<dbReference type="InterPro" id="IPR027417">
    <property type="entry name" value="P-loop_NTPase"/>
</dbReference>
<comment type="similarity">
    <text evidence="2">Belongs to the ABC transporter superfamily.</text>
</comment>
<dbReference type="PROSITE" id="PS00211">
    <property type="entry name" value="ABC_TRANSPORTER_1"/>
    <property type="match status" value="2"/>
</dbReference>
<dbReference type="InterPro" id="IPR050388">
    <property type="entry name" value="ABC_Ni/Peptide_Import"/>
</dbReference>
<evidence type="ECO:0000256" key="8">
    <source>
        <dbReference type="ARBA" id="ARBA00022967"/>
    </source>
</evidence>
<evidence type="ECO:0000256" key="6">
    <source>
        <dbReference type="ARBA" id="ARBA00022741"/>
    </source>
</evidence>
<gene>
    <name evidence="11" type="ORF">ACFFGY_22470</name>
</gene>
<dbReference type="InterPro" id="IPR003439">
    <property type="entry name" value="ABC_transporter-like_ATP-bd"/>
</dbReference>
<evidence type="ECO:0000256" key="1">
    <source>
        <dbReference type="ARBA" id="ARBA00004417"/>
    </source>
</evidence>
<dbReference type="GO" id="GO:0005524">
    <property type="term" value="F:ATP binding"/>
    <property type="evidence" value="ECO:0007669"/>
    <property type="project" value="UniProtKB-KW"/>
</dbReference>
<evidence type="ECO:0000256" key="4">
    <source>
        <dbReference type="ARBA" id="ARBA00022475"/>
    </source>
</evidence>
<keyword evidence="9" id="KW-0472">Membrane</keyword>
<dbReference type="Pfam" id="PF00005">
    <property type="entry name" value="ABC_tran"/>
    <property type="match status" value="2"/>
</dbReference>
<evidence type="ECO:0000256" key="2">
    <source>
        <dbReference type="ARBA" id="ARBA00005417"/>
    </source>
</evidence>
<evidence type="ECO:0000256" key="7">
    <source>
        <dbReference type="ARBA" id="ARBA00022840"/>
    </source>
</evidence>
<accession>A0ABV6JZX7</accession>
<evidence type="ECO:0000313" key="11">
    <source>
        <dbReference type="EMBL" id="MFC0411020.1"/>
    </source>
</evidence>
<comment type="caution">
    <text evidence="11">The sequence shown here is derived from an EMBL/GenBank/DDBJ whole genome shotgun (WGS) entry which is preliminary data.</text>
</comment>
<dbReference type="SMART" id="SM00382">
    <property type="entry name" value="AAA"/>
    <property type="match status" value="2"/>
</dbReference>
<evidence type="ECO:0000259" key="10">
    <source>
        <dbReference type="PROSITE" id="PS50893"/>
    </source>
</evidence>
<keyword evidence="4" id="KW-1003">Cell membrane</keyword>
<sequence length="581" mass="63734">MPEGVATGSAPGALLRLPVLEVRNLTVSFPLRHAVLRAVDGVDFDLHAGRTLCLVGESGSGKSATARAILRIIPRPGRLEPGSSMIYRGGGGELDIASLDPAGRQARAIRGGEIAMIFQEPMTSLSPMHTIGFQIVEAIRLHTPMDRRAARRRAIELLNRVEVPGAEAAFDKYPFEYSGGMRQRAMIAMALACNPKVLIADEPTTALDVTTQAEILDLLRELQRDFGMAVLFITHDMGVVAEIADEVAVMHRGKLVERGPVEEIFLRPQAPYSRMLIRSVQQLEQPAPQRRDRERTLADAPVLLRVEGLSKVFAPRKGMFRRGGSAVQAVAGVALDLREGETLGIVGESGSGKTTLGRCIMRILEPDGGSIRLRRRDGTVSELTALDRAGMRQAWRDMRMIFQDPYGSLNPRMTVGEVVGEPLLVNGLLSGEALRRRVAELLEMVGMPAGAAERYPHAFSGGQRQRISIARAVALEPRLIVADEATSALDVSIRAQVLDLLLEMQERLRLSFLFVSHDIGVVRYFCDRMAVMYRGRIVETGPTERICAAPEHDYTRALLSAVPRPDPRQRGLGQRSRYRGG</sequence>
<feature type="domain" description="ABC transporter" evidence="10">
    <location>
        <begin position="304"/>
        <end position="559"/>
    </location>
</feature>
<dbReference type="Pfam" id="PF08352">
    <property type="entry name" value="oligo_HPY"/>
    <property type="match status" value="2"/>
</dbReference>
<dbReference type="InterPro" id="IPR003593">
    <property type="entry name" value="AAA+_ATPase"/>
</dbReference>
<dbReference type="CDD" id="cd03257">
    <property type="entry name" value="ABC_NikE_OppD_transporters"/>
    <property type="match status" value="2"/>
</dbReference>
<comment type="subcellular location">
    <subcellularLocation>
        <location evidence="1">Cell inner membrane</location>
        <topology evidence="1">Peripheral membrane protein</topology>
    </subcellularLocation>
</comment>
<dbReference type="Proteomes" id="UP001589865">
    <property type="component" value="Unassembled WGS sequence"/>
</dbReference>
<keyword evidence="7 11" id="KW-0067">ATP-binding</keyword>
<dbReference type="InterPro" id="IPR013563">
    <property type="entry name" value="Oligopep_ABC_C"/>
</dbReference>